<keyword evidence="2" id="KW-1185">Reference proteome</keyword>
<proteinExistence type="predicted"/>
<comment type="caution">
    <text evidence="1">The sequence shown here is derived from an EMBL/GenBank/DDBJ whole genome shotgun (WGS) entry which is preliminary data.</text>
</comment>
<dbReference type="Proteomes" id="UP000292580">
    <property type="component" value="Unassembled WGS sequence"/>
</dbReference>
<sequence>MEGVGIFLREGRPLPDPLHSDRGGIDGIGLRGREVLMTNLRFMPGIVVMEPSRPVRAENVRFPESERNLIRRRSGLE</sequence>
<dbReference type="EMBL" id="PGCL01000002">
    <property type="protein sequence ID" value="TAJ44688.1"/>
    <property type="molecule type" value="Genomic_DNA"/>
</dbReference>
<organism evidence="1 2">
    <name type="scientific">Methanofollis fontis</name>
    <dbReference type="NCBI Taxonomy" id="2052832"/>
    <lineage>
        <taxon>Archaea</taxon>
        <taxon>Methanobacteriati</taxon>
        <taxon>Methanobacteriota</taxon>
        <taxon>Stenosarchaea group</taxon>
        <taxon>Methanomicrobia</taxon>
        <taxon>Methanomicrobiales</taxon>
        <taxon>Methanomicrobiaceae</taxon>
        <taxon>Methanofollis</taxon>
    </lineage>
</organism>
<evidence type="ECO:0000313" key="1">
    <source>
        <dbReference type="EMBL" id="TAJ44688.1"/>
    </source>
</evidence>
<protein>
    <submittedName>
        <fullName evidence="1">Uncharacterized protein</fullName>
    </submittedName>
</protein>
<dbReference type="AlphaFoldDB" id="A0A483CTR4"/>
<gene>
    <name evidence="1" type="ORF">CUJ86_05140</name>
</gene>
<reference evidence="1 2" key="1">
    <citation type="submission" date="2017-11" db="EMBL/GenBank/DDBJ databases">
        <title>Isolation and Characterization of Methanofollis Species from Methane Seep Offshore SW Taiwan.</title>
        <authorList>
            <person name="Teng N.-H."/>
            <person name="Lai M.-C."/>
            <person name="Chen S.-C."/>
        </authorList>
    </citation>
    <scope>NUCLEOTIDE SEQUENCE [LARGE SCALE GENOMIC DNA]</scope>
    <source>
        <strain evidence="1 2">FWC-SCC2</strain>
    </source>
</reference>
<accession>A0A483CTR4</accession>
<evidence type="ECO:0000313" key="2">
    <source>
        <dbReference type="Proteomes" id="UP000292580"/>
    </source>
</evidence>
<name>A0A483CTR4_9EURY</name>